<comment type="caution">
    <text evidence="3">The sequence shown here is derived from an EMBL/GenBank/DDBJ whole genome shotgun (WGS) entry which is preliminary data.</text>
</comment>
<dbReference type="InterPro" id="IPR005569">
    <property type="entry name" value="Arc_DNA-bd_dom"/>
</dbReference>
<dbReference type="Gene3D" id="1.10.1220.10">
    <property type="entry name" value="Met repressor-like"/>
    <property type="match status" value="1"/>
</dbReference>
<keyword evidence="4" id="KW-1185">Reference proteome</keyword>
<dbReference type="RefSeq" id="WP_369459874.1">
    <property type="nucleotide sequence ID" value="NZ_JBGBDC010000004.1"/>
</dbReference>
<dbReference type="InterPro" id="IPR013321">
    <property type="entry name" value="Arc_rbn_hlx_hlx"/>
</dbReference>
<evidence type="ECO:0000313" key="3">
    <source>
        <dbReference type="EMBL" id="MEY2251428.1"/>
    </source>
</evidence>
<organism evidence="3 4">
    <name type="scientific">Comamonas sediminis</name>
    <dbReference type="NCBI Taxonomy" id="1783360"/>
    <lineage>
        <taxon>Bacteria</taxon>
        <taxon>Pseudomonadati</taxon>
        <taxon>Pseudomonadota</taxon>
        <taxon>Betaproteobacteria</taxon>
        <taxon>Burkholderiales</taxon>
        <taxon>Comamonadaceae</taxon>
        <taxon>Comamonas</taxon>
    </lineage>
</organism>
<evidence type="ECO:0000259" key="2">
    <source>
        <dbReference type="Pfam" id="PF03869"/>
    </source>
</evidence>
<reference evidence="3 4" key="1">
    <citation type="journal article" date="2016" name="Int. J. Syst. Evol. Microbiol.">
        <title>Description of Comamonas sediminis sp. nov., isolated from lagoon sediments.</title>
        <authorList>
            <person name="Subhash Y."/>
            <person name="Bang J.J."/>
            <person name="You T.H."/>
            <person name="Lee S.S."/>
        </authorList>
    </citation>
    <scope>NUCLEOTIDE SEQUENCE [LARGE SCALE GENOMIC DNA]</scope>
    <source>
        <strain evidence="3 4">JCM 31169</strain>
    </source>
</reference>
<feature type="compositionally biased region" description="Polar residues" evidence="1">
    <location>
        <begin position="141"/>
        <end position="156"/>
    </location>
</feature>
<keyword evidence="3" id="KW-0238">DNA-binding</keyword>
<dbReference type="InterPro" id="IPR010985">
    <property type="entry name" value="Ribbon_hlx_hlx"/>
</dbReference>
<dbReference type="Pfam" id="PF03869">
    <property type="entry name" value="Arc"/>
    <property type="match status" value="1"/>
</dbReference>
<dbReference type="Proteomes" id="UP001562178">
    <property type="component" value="Unassembled WGS sequence"/>
</dbReference>
<name>A0ABV4B448_9BURK</name>
<dbReference type="SUPFAM" id="SSF47598">
    <property type="entry name" value="Ribbon-helix-helix"/>
    <property type="match status" value="1"/>
</dbReference>
<protein>
    <submittedName>
        <fullName evidence="3">Arc family DNA-binding protein</fullName>
    </submittedName>
</protein>
<proteinExistence type="predicted"/>
<accession>A0ABV4B448</accession>
<gene>
    <name evidence="3" type="ORF">AB7A72_10465</name>
</gene>
<dbReference type="EMBL" id="JBGBDC010000004">
    <property type="protein sequence ID" value="MEY2251428.1"/>
    <property type="molecule type" value="Genomic_DNA"/>
</dbReference>
<dbReference type="GO" id="GO:0003677">
    <property type="term" value="F:DNA binding"/>
    <property type="evidence" value="ECO:0007669"/>
    <property type="project" value="UniProtKB-KW"/>
</dbReference>
<feature type="region of interest" description="Disordered" evidence="1">
    <location>
        <begin position="137"/>
        <end position="156"/>
    </location>
</feature>
<sequence length="156" mass="17427">MAQDDYIRTALRVPPDLHKEIHEAADRAGRSFNAELIERLSRSFRDDQTIELAKSNMATLRMLSSFMSLHLDRPDMVEPMAGAMKKMAEAVLKSKESDNTMLVVAPLMDEYADGLRRVVEKANEVFGPGWAKKFKAAEKASLSSQSQPDTPSQADK</sequence>
<feature type="domain" description="Arc-like DNA binding" evidence="2">
    <location>
        <begin position="11"/>
        <end position="47"/>
    </location>
</feature>
<evidence type="ECO:0000256" key="1">
    <source>
        <dbReference type="SAM" id="MobiDB-lite"/>
    </source>
</evidence>
<evidence type="ECO:0000313" key="4">
    <source>
        <dbReference type="Proteomes" id="UP001562178"/>
    </source>
</evidence>